<accession>A0ACB9RZJ2</accession>
<organism evidence="1 2">
    <name type="scientific">Melastoma candidum</name>
    <dbReference type="NCBI Taxonomy" id="119954"/>
    <lineage>
        <taxon>Eukaryota</taxon>
        <taxon>Viridiplantae</taxon>
        <taxon>Streptophyta</taxon>
        <taxon>Embryophyta</taxon>
        <taxon>Tracheophyta</taxon>
        <taxon>Spermatophyta</taxon>
        <taxon>Magnoliopsida</taxon>
        <taxon>eudicotyledons</taxon>
        <taxon>Gunneridae</taxon>
        <taxon>Pentapetalae</taxon>
        <taxon>rosids</taxon>
        <taxon>malvids</taxon>
        <taxon>Myrtales</taxon>
        <taxon>Melastomataceae</taxon>
        <taxon>Melastomatoideae</taxon>
        <taxon>Melastomateae</taxon>
        <taxon>Melastoma</taxon>
    </lineage>
</organism>
<dbReference type="Proteomes" id="UP001057402">
    <property type="component" value="Chromosome 2"/>
</dbReference>
<evidence type="ECO:0000313" key="1">
    <source>
        <dbReference type="EMBL" id="KAI4384314.1"/>
    </source>
</evidence>
<sequence length="150" mass="17535">MSWIRLRTSRSCPISPTPSSRGVPELCQRFEEEVPESIRQLPNYTKVFLEFRSYKALSIVAKGPAYLSDKEFHRLTFCMMLAWEAPDAASRSVNGVRMQIAMRLFEILSENHLQARMKKTEIEIDVHSLFLVQLGWPWRFNHCPKIFSML</sequence>
<evidence type="ECO:0000313" key="2">
    <source>
        <dbReference type="Proteomes" id="UP001057402"/>
    </source>
</evidence>
<comment type="caution">
    <text evidence="1">The sequence shown here is derived from an EMBL/GenBank/DDBJ whole genome shotgun (WGS) entry which is preliminary data.</text>
</comment>
<reference evidence="2" key="1">
    <citation type="journal article" date="2023" name="Front. Plant Sci.">
        <title>Chromosomal-level genome assembly of Melastoma candidum provides insights into trichome evolution.</title>
        <authorList>
            <person name="Zhong Y."/>
            <person name="Wu W."/>
            <person name="Sun C."/>
            <person name="Zou P."/>
            <person name="Liu Y."/>
            <person name="Dai S."/>
            <person name="Zhou R."/>
        </authorList>
    </citation>
    <scope>NUCLEOTIDE SEQUENCE [LARGE SCALE GENOMIC DNA]</scope>
</reference>
<proteinExistence type="predicted"/>
<protein>
    <submittedName>
        <fullName evidence="1">Uncharacterized protein</fullName>
    </submittedName>
</protein>
<keyword evidence="2" id="KW-1185">Reference proteome</keyword>
<dbReference type="EMBL" id="CM042881">
    <property type="protein sequence ID" value="KAI4384314.1"/>
    <property type="molecule type" value="Genomic_DNA"/>
</dbReference>
<name>A0ACB9RZJ2_9MYRT</name>
<gene>
    <name evidence="1" type="ORF">MLD38_002486</name>
</gene>